<comment type="caution">
    <text evidence="2">The sequence shown here is derived from an EMBL/GenBank/DDBJ whole genome shotgun (WGS) entry which is preliminary data.</text>
</comment>
<keyword evidence="1" id="KW-0812">Transmembrane</keyword>
<proteinExistence type="predicted"/>
<name>A0A7C5LF89_CALS0</name>
<evidence type="ECO:0000313" key="2">
    <source>
        <dbReference type="EMBL" id="HHK69196.1"/>
    </source>
</evidence>
<keyword evidence="1" id="KW-1133">Transmembrane helix</keyword>
<dbReference type="EMBL" id="DRWN01000070">
    <property type="protein sequence ID" value="HHK69196.1"/>
    <property type="molecule type" value="Genomic_DNA"/>
</dbReference>
<organism evidence="2">
    <name type="scientific">Caldiarchaeum subterraneum</name>
    <dbReference type="NCBI Taxonomy" id="311458"/>
    <lineage>
        <taxon>Archaea</taxon>
        <taxon>Nitrososphaerota</taxon>
        <taxon>Candidatus Caldarchaeales</taxon>
        <taxon>Candidatus Caldarchaeaceae</taxon>
        <taxon>Candidatus Caldarchaeum</taxon>
    </lineage>
</organism>
<evidence type="ECO:0000256" key="1">
    <source>
        <dbReference type="SAM" id="Phobius"/>
    </source>
</evidence>
<reference evidence="2" key="1">
    <citation type="journal article" date="2020" name="mSystems">
        <title>Genome- and Community-Level Interaction Insights into Carbon Utilization and Element Cycling Functions of Hydrothermarchaeota in Hydrothermal Sediment.</title>
        <authorList>
            <person name="Zhou Z."/>
            <person name="Liu Y."/>
            <person name="Xu W."/>
            <person name="Pan J."/>
            <person name="Luo Z.H."/>
            <person name="Li M."/>
        </authorList>
    </citation>
    <scope>NUCLEOTIDE SEQUENCE [LARGE SCALE GENOMIC DNA]</scope>
    <source>
        <strain evidence="2">SpSt-1056</strain>
    </source>
</reference>
<keyword evidence="1" id="KW-0472">Membrane</keyword>
<accession>A0A7C5LF89</accession>
<feature type="transmembrane region" description="Helical" evidence="1">
    <location>
        <begin position="13"/>
        <end position="34"/>
    </location>
</feature>
<dbReference type="Gene3D" id="1.20.120.1630">
    <property type="match status" value="1"/>
</dbReference>
<evidence type="ECO:0008006" key="3">
    <source>
        <dbReference type="Google" id="ProtNLM"/>
    </source>
</evidence>
<sequence length="86" mass="9874">MLLAFGCWLLLDYSFLAVWAVLLLLWFNFVIAPFQEAELKAIFGEQYKHYSNKVPKMIPFAKSSKPFSHQTASNMHRLSHSAALVL</sequence>
<protein>
    <recommendedName>
        <fullName evidence="3">Isoprenylcysteine carboxylmethyltransferase family protein</fullName>
    </recommendedName>
</protein>
<dbReference type="AlphaFoldDB" id="A0A7C5LF89"/>
<gene>
    <name evidence="2" type="ORF">ENM11_08660</name>
</gene>